<evidence type="ECO:0000313" key="4">
    <source>
        <dbReference type="EMBL" id="CAA9274792.1"/>
    </source>
</evidence>
<dbReference type="PANTHER" id="PTHR42659">
    <property type="entry name" value="XANTHINE DEHYDROGENASE SUBUNIT C-RELATED"/>
    <property type="match status" value="1"/>
</dbReference>
<dbReference type="EMBL" id="CADCTC010000187">
    <property type="protein sequence ID" value="CAA9274792.1"/>
    <property type="molecule type" value="Genomic_DNA"/>
</dbReference>
<dbReference type="InterPro" id="IPR036683">
    <property type="entry name" value="CO_DH_flav_C_dom_sf"/>
</dbReference>
<keyword evidence="1" id="KW-0560">Oxidoreductase</keyword>
<organism evidence="4">
    <name type="scientific">uncultured Chloroflexota bacterium</name>
    <dbReference type="NCBI Taxonomy" id="166587"/>
    <lineage>
        <taxon>Bacteria</taxon>
        <taxon>Bacillati</taxon>
        <taxon>Chloroflexota</taxon>
        <taxon>environmental samples</taxon>
    </lineage>
</organism>
<protein>
    <submittedName>
        <fullName evidence="4">Periplasmic aromatic aldehyde oxidoreductase, FAD binding subunit YagS</fullName>
    </submittedName>
</protein>
<dbReference type="InterPro" id="IPR002346">
    <property type="entry name" value="Mopterin_DH_FAD-bd"/>
</dbReference>
<dbReference type="Gene3D" id="3.30.390.50">
    <property type="entry name" value="CO dehydrogenase flavoprotein, C-terminal domain"/>
    <property type="match status" value="1"/>
</dbReference>
<dbReference type="InterPro" id="IPR016169">
    <property type="entry name" value="FAD-bd_PCMH_sub2"/>
</dbReference>
<feature type="compositionally biased region" description="Basic and acidic residues" evidence="2">
    <location>
        <begin position="23"/>
        <end position="34"/>
    </location>
</feature>
<dbReference type="PANTHER" id="PTHR42659:SF9">
    <property type="entry name" value="XANTHINE DEHYDROGENASE FAD-BINDING SUBUNIT XDHB-RELATED"/>
    <property type="match status" value="1"/>
</dbReference>
<dbReference type="InterPro" id="IPR016166">
    <property type="entry name" value="FAD-bd_PCMH"/>
</dbReference>
<dbReference type="InterPro" id="IPR016167">
    <property type="entry name" value="FAD-bd_PCMH_sub1"/>
</dbReference>
<dbReference type="SUPFAM" id="SSF55447">
    <property type="entry name" value="CO dehydrogenase flavoprotein C-terminal domain-like"/>
    <property type="match status" value="1"/>
</dbReference>
<dbReference type="GO" id="GO:0016491">
    <property type="term" value="F:oxidoreductase activity"/>
    <property type="evidence" value="ECO:0007669"/>
    <property type="project" value="UniProtKB-KW"/>
</dbReference>
<sequence>MRQFDYVTPPSADEAIGLLGRAQEHPSVRGEPFGELRGAPVEPHPSTSSGRTEGTAGSAHGVGAGIKALAGGTDLLTLMKAEIATPSLLVNVKDLAELQSGIREMPDGLSIGALTTLAEIETSAFIRERFSALADACALAATPQLRNMATLGGNLLQRPRCWYFRNELFHCWLKGGDECQARDGENQQHAIFDQSPCVAVHPSDPPVALLALNARVTLRGPAGERTLPLEDFFAAPTDERRTETVVSDDELVVAIHISAPHAGERSTYLKAMDRKVWAFAMVSVAASVRIERGNVAACRLVLGGVANVPWRATEAEQLLVGQAPDETLLRRVADAALEGAQPLAHNGYKLPLARSLVQRALHTVVTRAMS</sequence>
<name>A0A6J4JA47_9CHLR</name>
<evidence type="ECO:0000256" key="1">
    <source>
        <dbReference type="ARBA" id="ARBA00023002"/>
    </source>
</evidence>
<dbReference type="SMART" id="SM01092">
    <property type="entry name" value="CO_deh_flav_C"/>
    <property type="match status" value="1"/>
</dbReference>
<dbReference type="PROSITE" id="PS51387">
    <property type="entry name" value="FAD_PCMH"/>
    <property type="match status" value="1"/>
</dbReference>
<dbReference type="AlphaFoldDB" id="A0A6J4JA47"/>
<gene>
    <name evidence="4" type="ORF">AVDCRST_MAG77-3364</name>
</gene>
<reference evidence="4" key="1">
    <citation type="submission" date="2020-02" db="EMBL/GenBank/DDBJ databases">
        <authorList>
            <person name="Meier V. D."/>
        </authorList>
    </citation>
    <scope>NUCLEOTIDE SEQUENCE</scope>
    <source>
        <strain evidence="4">AVDCRST_MAG77</strain>
    </source>
</reference>
<dbReference type="Pfam" id="PF03450">
    <property type="entry name" value="CO_deh_flav_C"/>
    <property type="match status" value="1"/>
</dbReference>
<dbReference type="InterPro" id="IPR036318">
    <property type="entry name" value="FAD-bd_PCMH-like_sf"/>
</dbReference>
<proteinExistence type="predicted"/>
<dbReference type="GO" id="GO:0071949">
    <property type="term" value="F:FAD binding"/>
    <property type="evidence" value="ECO:0007669"/>
    <property type="project" value="InterPro"/>
</dbReference>
<accession>A0A6J4JA47</accession>
<dbReference type="InterPro" id="IPR005107">
    <property type="entry name" value="CO_DH_flav_C"/>
</dbReference>
<evidence type="ECO:0000259" key="3">
    <source>
        <dbReference type="PROSITE" id="PS51387"/>
    </source>
</evidence>
<dbReference type="Gene3D" id="3.30.43.10">
    <property type="entry name" value="Uridine Diphospho-n-acetylenolpyruvylglucosamine Reductase, domain 2"/>
    <property type="match status" value="1"/>
</dbReference>
<evidence type="ECO:0000256" key="2">
    <source>
        <dbReference type="SAM" id="MobiDB-lite"/>
    </source>
</evidence>
<feature type="region of interest" description="Disordered" evidence="2">
    <location>
        <begin position="23"/>
        <end position="58"/>
    </location>
</feature>
<dbReference type="Gene3D" id="3.30.465.10">
    <property type="match status" value="1"/>
</dbReference>
<dbReference type="SUPFAM" id="SSF56176">
    <property type="entry name" value="FAD-binding/transporter-associated domain-like"/>
    <property type="match status" value="1"/>
</dbReference>
<feature type="domain" description="FAD-binding PCMH-type" evidence="3">
    <location>
        <begin position="41"/>
        <end position="262"/>
    </location>
</feature>
<dbReference type="InterPro" id="IPR051312">
    <property type="entry name" value="Diverse_Substr_Oxidored"/>
</dbReference>
<dbReference type="Pfam" id="PF00941">
    <property type="entry name" value="FAD_binding_5"/>
    <property type="match status" value="1"/>
</dbReference>